<evidence type="ECO:0000256" key="6">
    <source>
        <dbReference type="ARBA" id="ARBA00023136"/>
    </source>
</evidence>
<feature type="transmembrane region" description="Helical" evidence="7">
    <location>
        <begin position="20"/>
        <end position="43"/>
    </location>
</feature>
<dbReference type="GO" id="GO:0022857">
    <property type="term" value="F:transmembrane transporter activity"/>
    <property type="evidence" value="ECO:0007669"/>
    <property type="project" value="InterPro"/>
</dbReference>
<evidence type="ECO:0000256" key="2">
    <source>
        <dbReference type="ARBA" id="ARBA00022448"/>
    </source>
</evidence>
<dbReference type="InterPro" id="IPR011701">
    <property type="entry name" value="MFS"/>
</dbReference>
<evidence type="ECO:0000256" key="3">
    <source>
        <dbReference type="ARBA" id="ARBA00022475"/>
    </source>
</evidence>
<keyword evidence="5 7" id="KW-1133">Transmembrane helix</keyword>
<evidence type="ECO:0000256" key="4">
    <source>
        <dbReference type="ARBA" id="ARBA00022692"/>
    </source>
</evidence>
<keyword evidence="2" id="KW-0813">Transport</keyword>
<reference evidence="9 10" key="1">
    <citation type="submission" date="2018-06" db="EMBL/GenBank/DDBJ databases">
        <authorList>
            <consortium name="Pathogen Informatics"/>
            <person name="Doyle S."/>
        </authorList>
    </citation>
    <scope>NUCLEOTIDE SEQUENCE [LARGE SCALE GENOMIC DNA]</scope>
    <source>
        <strain evidence="9 10">NCTC10684</strain>
    </source>
</reference>
<evidence type="ECO:0000256" key="1">
    <source>
        <dbReference type="ARBA" id="ARBA00004651"/>
    </source>
</evidence>
<proteinExistence type="predicted"/>
<dbReference type="Pfam" id="PF07690">
    <property type="entry name" value="MFS_1"/>
    <property type="match status" value="2"/>
</dbReference>
<dbReference type="PRINTS" id="PR01036">
    <property type="entry name" value="TCRTETB"/>
</dbReference>
<organism evidence="9 10">
    <name type="scientific">Aminobacter aminovorans</name>
    <name type="common">Chelatobacter heintzii</name>
    <dbReference type="NCBI Taxonomy" id="83263"/>
    <lineage>
        <taxon>Bacteria</taxon>
        <taxon>Pseudomonadati</taxon>
        <taxon>Pseudomonadota</taxon>
        <taxon>Alphaproteobacteria</taxon>
        <taxon>Hyphomicrobiales</taxon>
        <taxon>Phyllobacteriaceae</taxon>
        <taxon>Aminobacter</taxon>
    </lineage>
</organism>
<dbReference type="InterPro" id="IPR020846">
    <property type="entry name" value="MFS_dom"/>
</dbReference>
<evidence type="ECO:0000313" key="9">
    <source>
        <dbReference type="EMBL" id="SUU91603.1"/>
    </source>
</evidence>
<feature type="transmembrane region" description="Helical" evidence="7">
    <location>
        <begin position="112"/>
        <end position="132"/>
    </location>
</feature>
<dbReference type="Gene3D" id="1.20.1720.10">
    <property type="entry name" value="Multidrug resistance protein D"/>
    <property type="match status" value="1"/>
</dbReference>
<keyword evidence="3" id="KW-1003">Cell membrane</keyword>
<feature type="transmembrane region" description="Helical" evidence="7">
    <location>
        <begin position="180"/>
        <end position="199"/>
    </location>
</feature>
<evidence type="ECO:0000313" key="10">
    <source>
        <dbReference type="Proteomes" id="UP000254701"/>
    </source>
</evidence>
<comment type="subcellular location">
    <subcellularLocation>
        <location evidence="1">Cell membrane</location>
        <topology evidence="1">Multi-pass membrane protein</topology>
    </subcellularLocation>
</comment>
<feature type="transmembrane region" description="Helical" evidence="7">
    <location>
        <begin position="279"/>
        <end position="306"/>
    </location>
</feature>
<dbReference type="InterPro" id="IPR004638">
    <property type="entry name" value="EmrB-like"/>
</dbReference>
<dbReference type="InterPro" id="IPR036259">
    <property type="entry name" value="MFS_trans_sf"/>
</dbReference>
<dbReference type="EMBL" id="UFSM01000001">
    <property type="protein sequence ID" value="SUU91603.1"/>
    <property type="molecule type" value="Genomic_DNA"/>
</dbReference>
<dbReference type="NCBIfam" id="TIGR00711">
    <property type="entry name" value="efflux_EmrB"/>
    <property type="match status" value="1"/>
</dbReference>
<accession>A0A380WRP6</accession>
<feature type="transmembrane region" description="Helical" evidence="7">
    <location>
        <begin position="457"/>
        <end position="475"/>
    </location>
</feature>
<feature type="transmembrane region" description="Helical" evidence="7">
    <location>
        <begin position="236"/>
        <end position="258"/>
    </location>
</feature>
<feature type="transmembrane region" description="Helical" evidence="7">
    <location>
        <begin position="87"/>
        <end position="106"/>
    </location>
</feature>
<dbReference type="GO" id="GO:0005886">
    <property type="term" value="C:plasma membrane"/>
    <property type="evidence" value="ECO:0007669"/>
    <property type="project" value="UniProtKB-SubCell"/>
</dbReference>
<dbReference type="CDD" id="cd17321">
    <property type="entry name" value="MFS_MMR_MDR_like"/>
    <property type="match status" value="1"/>
</dbReference>
<protein>
    <submittedName>
        <fullName evidence="9">Spectinomycin tetracycline efflux pump</fullName>
    </submittedName>
</protein>
<sequence>MTFSHSSPATPGDAYPKRWIAMAILLLAGFMNLIDVTIVNVALPRLQSGLGATSSQIEWVVAAYVLAFALGLLPFGRLGDVVGRKRLFLIGVASFTVFSALCGLAPTMTTLIVARVLQGLAGAMMMPQVLAITQVIFPPQERGFAFSLFGLTAGLASVAGPLAGGMLISADLFGLDWRPIFLVNVPVGILAVIAGRALIPDMPGRPELTQDPLGILIASAAVFLLVFPLIEGHAYGWPVWTFVMIVLSIGAMVSFFLHQKARAKGEKSQLLPVALMTNGNFLLGSVMTMTFFSGVAGFFLVLAVFLQTGFGLTPLQSGLTTVPFPIGVLLASLISGRLGSRWPQRRIVAGALVMGTGMGWLRFVVAGVGDAVDHWHFVLPLLMCGFGMGIAISSLFQTVLSTVPPRDAGSGSGAVQAFQQIGAALGIAVTGQIFFSTLDGSASELPHIAFVSAMERALVYEMVAFALVAGMVFFLKPAVPQGGRGEAVEDRQPLPVEM</sequence>
<gene>
    <name evidence="9" type="primary">stp_3</name>
    <name evidence="9" type="ORF">NCTC10684_04874</name>
</gene>
<evidence type="ECO:0000256" key="7">
    <source>
        <dbReference type="SAM" id="Phobius"/>
    </source>
</evidence>
<dbReference type="PROSITE" id="PS50850">
    <property type="entry name" value="MFS"/>
    <property type="match status" value="1"/>
</dbReference>
<dbReference type="Proteomes" id="UP000254701">
    <property type="component" value="Unassembled WGS sequence"/>
</dbReference>
<keyword evidence="4 7" id="KW-0812">Transmembrane</keyword>
<feature type="transmembrane region" description="Helical" evidence="7">
    <location>
        <begin position="377"/>
        <end position="396"/>
    </location>
</feature>
<name>A0A380WRP6_AMIAI</name>
<dbReference type="RefSeq" id="WP_245432088.1">
    <property type="nucleotide sequence ID" value="NZ_BAAAVY010000004.1"/>
</dbReference>
<feature type="transmembrane region" description="Helical" evidence="7">
    <location>
        <begin position="347"/>
        <end position="365"/>
    </location>
</feature>
<feature type="domain" description="Major facilitator superfamily (MFS) profile" evidence="8">
    <location>
        <begin position="21"/>
        <end position="480"/>
    </location>
</feature>
<dbReference type="SUPFAM" id="SSF103473">
    <property type="entry name" value="MFS general substrate transporter"/>
    <property type="match status" value="2"/>
</dbReference>
<keyword evidence="6 7" id="KW-0472">Membrane</keyword>
<evidence type="ECO:0000259" key="8">
    <source>
        <dbReference type="PROSITE" id="PS50850"/>
    </source>
</evidence>
<evidence type="ECO:0000256" key="5">
    <source>
        <dbReference type="ARBA" id="ARBA00022989"/>
    </source>
</evidence>
<dbReference type="PANTHER" id="PTHR42718">
    <property type="entry name" value="MAJOR FACILITATOR SUPERFAMILY MULTIDRUG TRANSPORTER MFSC"/>
    <property type="match status" value="1"/>
</dbReference>
<feature type="transmembrane region" description="Helical" evidence="7">
    <location>
        <begin position="144"/>
        <end position="168"/>
    </location>
</feature>
<dbReference type="Gene3D" id="1.20.1250.20">
    <property type="entry name" value="MFS general substrate transporter like domains"/>
    <property type="match status" value="1"/>
</dbReference>
<feature type="transmembrane region" description="Helical" evidence="7">
    <location>
        <begin position="55"/>
        <end position="75"/>
    </location>
</feature>
<dbReference type="AlphaFoldDB" id="A0A380WRP6"/>
<feature type="transmembrane region" description="Helical" evidence="7">
    <location>
        <begin position="211"/>
        <end position="230"/>
    </location>
</feature>
<dbReference type="PANTHER" id="PTHR42718:SF39">
    <property type="entry name" value="ACTINORHODIN TRANSPORTER-RELATED"/>
    <property type="match status" value="1"/>
</dbReference>
<feature type="transmembrane region" description="Helical" evidence="7">
    <location>
        <begin position="318"/>
        <end position="335"/>
    </location>
</feature>